<gene>
    <name evidence="7" type="ORF">OKIOD_LOCUS10892</name>
</gene>
<dbReference type="InterPro" id="IPR013083">
    <property type="entry name" value="Znf_RING/FYVE/PHD"/>
</dbReference>
<dbReference type="InterPro" id="IPR017907">
    <property type="entry name" value="Znf_RING_CS"/>
</dbReference>
<organism evidence="7 8">
    <name type="scientific">Oikopleura dioica</name>
    <name type="common">Tunicate</name>
    <dbReference type="NCBI Taxonomy" id="34765"/>
    <lineage>
        <taxon>Eukaryota</taxon>
        <taxon>Metazoa</taxon>
        <taxon>Chordata</taxon>
        <taxon>Tunicata</taxon>
        <taxon>Appendicularia</taxon>
        <taxon>Copelata</taxon>
        <taxon>Oikopleuridae</taxon>
        <taxon>Oikopleura</taxon>
    </lineage>
</organism>
<dbReference type="Gene3D" id="1.10.287.510">
    <property type="entry name" value="Helix hairpin bin"/>
    <property type="match status" value="1"/>
</dbReference>
<reference evidence="7 8" key="1">
    <citation type="submission" date="2021-04" db="EMBL/GenBank/DDBJ databases">
        <authorList>
            <person name="Bliznina A."/>
        </authorList>
    </citation>
    <scope>NUCLEOTIDE SEQUENCE [LARGE SCALE GENOMIC DNA]</scope>
</reference>
<keyword evidence="1" id="KW-0479">Metal-binding</keyword>
<keyword evidence="3" id="KW-0862">Zinc</keyword>
<dbReference type="Gene3D" id="3.30.40.10">
    <property type="entry name" value="Zinc/RING finger domain, C3HC4 (zinc finger)"/>
    <property type="match status" value="1"/>
</dbReference>
<evidence type="ECO:0000256" key="3">
    <source>
        <dbReference type="ARBA" id="ARBA00022833"/>
    </source>
</evidence>
<evidence type="ECO:0000313" key="8">
    <source>
        <dbReference type="Proteomes" id="UP001158576"/>
    </source>
</evidence>
<evidence type="ECO:0000256" key="1">
    <source>
        <dbReference type="ARBA" id="ARBA00022723"/>
    </source>
</evidence>
<keyword evidence="8" id="KW-1185">Reference proteome</keyword>
<evidence type="ECO:0000256" key="2">
    <source>
        <dbReference type="ARBA" id="ARBA00022771"/>
    </source>
</evidence>
<evidence type="ECO:0000256" key="4">
    <source>
        <dbReference type="PROSITE-ProRule" id="PRU00175"/>
    </source>
</evidence>
<keyword evidence="2 4" id="KW-0863">Zinc-finger</keyword>
<dbReference type="EMBL" id="OU015566">
    <property type="protein sequence ID" value="CAG5105436.1"/>
    <property type="molecule type" value="Genomic_DNA"/>
</dbReference>
<keyword evidence="5" id="KW-0175">Coiled coil</keyword>
<sequence>MSDVSNIIKSAKENLERQFETFHSDFSRTTGVLRSKIQELTDKNTSLTSQQSEIDENVVKLVTKISTLKRQKENLQKSIDENNEELADLKKELDNFERKFTNLSINHSVLSGAGTAEGNICKKCVLPYDQIERFHSVITTCGHQFCQKCLKQLFTLNNPFNFPINQEISEASCPNPTCNRSFAQANIIKLN</sequence>
<dbReference type="Proteomes" id="UP001158576">
    <property type="component" value="Chromosome 1"/>
</dbReference>
<evidence type="ECO:0000256" key="5">
    <source>
        <dbReference type="SAM" id="Coils"/>
    </source>
</evidence>
<dbReference type="PROSITE" id="PS00518">
    <property type="entry name" value="ZF_RING_1"/>
    <property type="match status" value="1"/>
</dbReference>
<name>A0ABN7SZ83_OIKDI</name>
<evidence type="ECO:0000259" key="6">
    <source>
        <dbReference type="PROSITE" id="PS50089"/>
    </source>
</evidence>
<feature type="domain" description="RING-type" evidence="6">
    <location>
        <begin position="121"/>
        <end position="174"/>
    </location>
</feature>
<accession>A0ABN7SZ83</accession>
<dbReference type="PROSITE" id="PS50089">
    <property type="entry name" value="ZF_RING_2"/>
    <property type="match status" value="1"/>
</dbReference>
<dbReference type="InterPro" id="IPR001841">
    <property type="entry name" value="Znf_RING"/>
</dbReference>
<dbReference type="SUPFAM" id="SSF57850">
    <property type="entry name" value="RING/U-box"/>
    <property type="match status" value="1"/>
</dbReference>
<proteinExistence type="predicted"/>
<protein>
    <submittedName>
        <fullName evidence="7">Oidioi.mRNA.OKI2018_I69.chr1.g2127.t1.cds</fullName>
    </submittedName>
</protein>
<feature type="coiled-coil region" evidence="5">
    <location>
        <begin position="58"/>
        <end position="106"/>
    </location>
</feature>
<evidence type="ECO:0000313" key="7">
    <source>
        <dbReference type="EMBL" id="CAG5105436.1"/>
    </source>
</evidence>